<dbReference type="Gene3D" id="3.80.10.10">
    <property type="entry name" value="Ribonuclease Inhibitor"/>
    <property type="match status" value="1"/>
</dbReference>
<dbReference type="InterPro" id="IPR032675">
    <property type="entry name" value="LRR_dom_sf"/>
</dbReference>
<dbReference type="GO" id="GO:0006952">
    <property type="term" value="P:defense response"/>
    <property type="evidence" value="ECO:0007669"/>
    <property type="project" value="UniProtKB-KW"/>
</dbReference>
<reference evidence="3 4" key="1">
    <citation type="journal article" date="2018" name="Sci. Data">
        <title>The draft genome sequence of cork oak.</title>
        <authorList>
            <person name="Ramos A.M."/>
            <person name="Usie A."/>
            <person name="Barbosa P."/>
            <person name="Barros P.M."/>
            <person name="Capote T."/>
            <person name="Chaves I."/>
            <person name="Simoes F."/>
            <person name="Abreu I."/>
            <person name="Carrasquinho I."/>
            <person name="Faro C."/>
            <person name="Guimaraes J.B."/>
            <person name="Mendonca D."/>
            <person name="Nobrega F."/>
            <person name="Rodrigues L."/>
            <person name="Saibo N.J.M."/>
            <person name="Varela M.C."/>
            <person name="Egas C."/>
            <person name="Matos J."/>
            <person name="Miguel C.M."/>
            <person name="Oliveira M.M."/>
            <person name="Ricardo C.P."/>
            <person name="Goncalves S."/>
        </authorList>
    </citation>
    <scope>NUCLEOTIDE SEQUENCE [LARGE SCALE GENOMIC DNA]</scope>
    <source>
        <strain evidence="4">cv. HL8</strain>
    </source>
</reference>
<proteinExistence type="predicted"/>
<protein>
    <submittedName>
        <fullName evidence="3">Disease resistance protein rga4</fullName>
    </submittedName>
</protein>
<evidence type="ECO:0000259" key="2">
    <source>
        <dbReference type="Pfam" id="PF23247"/>
    </source>
</evidence>
<dbReference type="Pfam" id="PF23247">
    <property type="entry name" value="LRR_RPS2"/>
    <property type="match status" value="1"/>
</dbReference>
<evidence type="ECO:0000313" key="4">
    <source>
        <dbReference type="Proteomes" id="UP000237347"/>
    </source>
</evidence>
<dbReference type="SUPFAM" id="SSF52047">
    <property type="entry name" value="RNI-like"/>
    <property type="match status" value="1"/>
</dbReference>
<keyword evidence="1" id="KW-0611">Plant defense</keyword>
<name>A0AAW0L1H4_QUESU</name>
<sequence>MEVLEYISDGDINEEVPTLSFFPSLKKLSIEGGSKLKSLSLAVPHLTSLERLEIRNCELFDSINDMGDDGTEWQHLKCLSSLRYSNVPNLKSIPSGLQHVTALRKLEISKCPKLTSIPNGISNLTSLEELYIYCCPNLKSLPDEMVSLKSLQKLTIHGCPDLEKRCEKGIGEDWFKIAHVPILLGYLKNTSPLSLDHATRNITSGMQTFTSHVGADGATSSSDFIFTCPEEFSFVISVLQFPALQEMWITKETKC</sequence>
<dbReference type="PANTHER" id="PTHR36766">
    <property type="entry name" value="PLANT BROAD-SPECTRUM MILDEW RESISTANCE PROTEIN RPW8"/>
    <property type="match status" value="1"/>
</dbReference>
<organism evidence="3 4">
    <name type="scientific">Quercus suber</name>
    <name type="common">Cork oak</name>
    <dbReference type="NCBI Taxonomy" id="58331"/>
    <lineage>
        <taxon>Eukaryota</taxon>
        <taxon>Viridiplantae</taxon>
        <taxon>Streptophyta</taxon>
        <taxon>Embryophyta</taxon>
        <taxon>Tracheophyta</taxon>
        <taxon>Spermatophyta</taxon>
        <taxon>Magnoliopsida</taxon>
        <taxon>eudicotyledons</taxon>
        <taxon>Gunneridae</taxon>
        <taxon>Pentapetalae</taxon>
        <taxon>rosids</taxon>
        <taxon>fabids</taxon>
        <taxon>Fagales</taxon>
        <taxon>Fagaceae</taxon>
        <taxon>Quercus</taxon>
    </lineage>
</organism>
<dbReference type="EMBL" id="PKMF04000182">
    <property type="protein sequence ID" value="KAK7844651.1"/>
    <property type="molecule type" value="Genomic_DNA"/>
</dbReference>
<evidence type="ECO:0000313" key="3">
    <source>
        <dbReference type="EMBL" id="KAK7844651.1"/>
    </source>
</evidence>
<comment type="caution">
    <text evidence="3">The sequence shown here is derived from an EMBL/GenBank/DDBJ whole genome shotgun (WGS) entry which is preliminary data.</text>
</comment>
<dbReference type="AlphaFoldDB" id="A0AAW0L1H4"/>
<feature type="domain" description="Disease resistance protein At4g27190-like leucine-rich repeats" evidence="2">
    <location>
        <begin position="16"/>
        <end position="135"/>
    </location>
</feature>
<accession>A0AAW0L1H4</accession>
<evidence type="ECO:0000256" key="1">
    <source>
        <dbReference type="ARBA" id="ARBA00022821"/>
    </source>
</evidence>
<gene>
    <name evidence="3" type="primary">RGA4_14</name>
    <name evidence="3" type="ORF">CFP56_010638</name>
</gene>
<dbReference type="Proteomes" id="UP000237347">
    <property type="component" value="Unassembled WGS sequence"/>
</dbReference>
<dbReference type="PANTHER" id="PTHR36766:SF70">
    <property type="entry name" value="DISEASE RESISTANCE PROTEIN RGA4"/>
    <property type="match status" value="1"/>
</dbReference>
<dbReference type="InterPro" id="IPR057135">
    <property type="entry name" value="At4g27190-like_LRR"/>
</dbReference>
<keyword evidence="4" id="KW-1185">Reference proteome</keyword>